<reference evidence="10 11" key="1">
    <citation type="submission" date="2017-12" db="EMBL/GenBank/DDBJ databases">
        <title>Anaerobic carbon monoxide metabolism by Pleomorphomonas carboxyditropha sp. nov., a new mesophilic hydrogenogenic carboxidotroph.</title>
        <authorList>
            <person name="Esquivel-Elizondo S."/>
            <person name="Krajmalnik-Brown R."/>
        </authorList>
    </citation>
    <scope>NUCLEOTIDE SEQUENCE [LARGE SCALE GENOMIC DNA]</scope>
    <source>
        <strain evidence="10 11">R5-392</strain>
    </source>
</reference>
<keyword evidence="6" id="KW-0949">S-adenosyl-L-methionine</keyword>
<keyword evidence="11" id="KW-1185">Reference proteome</keyword>
<comment type="similarity">
    <text evidence="2 7 8">Belongs to the precorrin methyltransferase family.</text>
</comment>
<dbReference type="NCBIfam" id="TIGR01467">
    <property type="entry name" value="cobI_cbiL"/>
    <property type="match status" value="1"/>
</dbReference>
<dbReference type="Gene3D" id="3.30.950.10">
    <property type="entry name" value="Methyltransferase, Cobalt-precorrin-4 Transmethylase, Domain 2"/>
    <property type="match status" value="1"/>
</dbReference>
<accession>A0A1I4SUY8</accession>
<comment type="caution">
    <text evidence="10">The sequence shown here is derived from an EMBL/GenBank/DDBJ whole genome shotgun (WGS) entry which is preliminary data.</text>
</comment>
<dbReference type="GO" id="GO:0032259">
    <property type="term" value="P:methylation"/>
    <property type="evidence" value="ECO:0007669"/>
    <property type="project" value="UniProtKB-KW"/>
</dbReference>
<keyword evidence="4 8" id="KW-0489">Methyltransferase</keyword>
<dbReference type="InterPro" id="IPR014776">
    <property type="entry name" value="4pyrrole_Mease_sub2"/>
</dbReference>
<evidence type="ECO:0000256" key="1">
    <source>
        <dbReference type="ARBA" id="ARBA00004953"/>
    </source>
</evidence>
<sequence>MTNSGTLHGVGVGPGDPELVTVRAARLIGSAPVLAYFAKRGRRGHARTIVDAYVRPGTEELPLHYPLTTEMSFADPLYVREVGGFYAEAAEALAAHLSAGRDVVLIAEGDPLFYGSFMHLYVRLKDRFSVRITPGVTGFSGCASAAGLPMTWGDDVLAVLPGTLAEDDLTARLQGTDAAVIMKLGSNFPKVRRAIDRAGLAHRAIYIERGSMEGEVVLPLPEKTDDASPYFSLILIGGEGRRP</sequence>
<dbReference type="Pfam" id="PF00590">
    <property type="entry name" value="TP_methylase"/>
    <property type="match status" value="1"/>
</dbReference>
<evidence type="ECO:0000259" key="9">
    <source>
        <dbReference type="Pfam" id="PF00590"/>
    </source>
</evidence>
<feature type="domain" description="Tetrapyrrole methylase" evidence="9">
    <location>
        <begin position="6"/>
        <end position="219"/>
    </location>
</feature>
<evidence type="ECO:0000256" key="4">
    <source>
        <dbReference type="ARBA" id="ARBA00022603"/>
    </source>
</evidence>
<evidence type="ECO:0000256" key="5">
    <source>
        <dbReference type="ARBA" id="ARBA00022679"/>
    </source>
</evidence>
<dbReference type="CDD" id="cd11645">
    <property type="entry name" value="Precorrin_2_C20_MT"/>
    <property type="match status" value="1"/>
</dbReference>
<dbReference type="InterPro" id="IPR014777">
    <property type="entry name" value="4pyrrole_Mease_sub1"/>
</dbReference>
<dbReference type="UniPathway" id="UPA00148"/>
<proteinExistence type="inferred from homology"/>
<gene>
    <name evidence="10" type="ORF">CXZ10_14190</name>
</gene>
<dbReference type="NCBIfam" id="NF004647">
    <property type="entry name" value="PRK05990.1"/>
    <property type="match status" value="1"/>
</dbReference>
<dbReference type="PROSITE" id="PS00840">
    <property type="entry name" value="SUMT_2"/>
    <property type="match status" value="1"/>
</dbReference>
<evidence type="ECO:0000256" key="3">
    <source>
        <dbReference type="ARBA" id="ARBA00022573"/>
    </source>
</evidence>
<protein>
    <submittedName>
        <fullName evidence="10">Precorrin-2 C(20)-methyltransferase</fullName>
    </submittedName>
</protein>
<keyword evidence="3" id="KW-0169">Cobalamin biosynthesis</keyword>
<evidence type="ECO:0000256" key="6">
    <source>
        <dbReference type="ARBA" id="ARBA00022691"/>
    </source>
</evidence>
<dbReference type="Proteomes" id="UP000233491">
    <property type="component" value="Unassembled WGS sequence"/>
</dbReference>
<dbReference type="EMBL" id="PJNW01000011">
    <property type="protein sequence ID" value="PKR88545.1"/>
    <property type="molecule type" value="Genomic_DNA"/>
</dbReference>
<dbReference type="PANTHER" id="PTHR43467:SF2">
    <property type="entry name" value="COBALT-PRECORRIN-2 C(20)-METHYLTRANSFERASE"/>
    <property type="match status" value="1"/>
</dbReference>
<organism evidence="10 11">
    <name type="scientific">Pleomorphomonas diazotrophica</name>
    <dbReference type="NCBI Taxonomy" id="1166257"/>
    <lineage>
        <taxon>Bacteria</taxon>
        <taxon>Pseudomonadati</taxon>
        <taxon>Pseudomonadota</taxon>
        <taxon>Alphaproteobacteria</taxon>
        <taxon>Hyphomicrobiales</taxon>
        <taxon>Pleomorphomonadaceae</taxon>
        <taxon>Pleomorphomonas</taxon>
    </lineage>
</organism>
<dbReference type="InterPro" id="IPR003043">
    <property type="entry name" value="Uropor_MeTrfase_CS"/>
</dbReference>
<dbReference type="Gene3D" id="3.40.1010.10">
    <property type="entry name" value="Cobalt-precorrin-4 Transmethylase, Domain 1"/>
    <property type="match status" value="1"/>
</dbReference>
<dbReference type="InterPro" id="IPR000878">
    <property type="entry name" value="4pyrrol_Mease"/>
</dbReference>
<dbReference type="InterPro" id="IPR035996">
    <property type="entry name" value="4pyrrol_Methylase_sf"/>
</dbReference>
<dbReference type="OrthoDB" id="9804789at2"/>
<evidence type="ECO:0000256" key="8">
    <source>
        <dbReference type="RuleBase" id="RU003960"/>
    </source>
</evidence>
<dbReference type="InterPro" id="IPR012382">
    <property type="entry name" value="CobI/CbiL"/>
</dbReference>
<dbReference type="SUPFAM" id="SSF53790">
    <property type="entry name" value="Tetrapyrrole methylase"/>
    <property type="match status" value="1"/>
</dbReference>
<dbReference type="GO" id="GO:0009236">
    <property type="term" value="P:cobalamin biosynthetic process"/>
    <property type="evidence" value="ECO:0007669"/>
    <property type="project" value="UniProtKB-UniRule"/>
</dbReference>
<evidence type="ECO:0000313" key="11">
    <source>
        <dbReference type="Proteomes" id="UP000233491"/>
    </source>
</evidence>
<dbReference type="InterPro" id="IPR006364">
    <property type="entry name" value="CobI/CbiL/CobIJ_dom"/>
</dbReference>
<keyword evidence="5 8" id="KW-0808">Transferase</keyword>
<dbReference type="GO" id="GO:0030788">
    <property type="term" value="F:precorrin-2 C20-methyltransferase activity"/>
    <property type="evidence" value="ECO:0007669"/>
    <property type="project" value="InterPro"/>
</dbReference>
<evidence type="ECO:0000313" key="10">
    <source>
        <dbReference type="EMBL" id="PKR88545.1"/>
    </source>
</evidence>
<dbReference type="AlphaFoldDB" id="A0A1I4SUY8"/>
<evidence type="ECO:0000256" key="2">
    <source>
        <dbReference type="ARBA" id="ARBA00005879"/>
    </source>
</evidence>
<dbReference type="PIRSF" id="PIRSF036427">
    <property type="entry name" value="Precrrn-2_mtase"/>
    <property type="match status" value="1"/>
</dbReference>
<name>A0A1I4SUY8_9HYPH</name>
<comment type="pathway">
    <text evidence="1">Cofactor biosynthesis; adenosylcobalamin biosynthesis.</text>
</comment>
<evidence type="ECO:0000256" key="7">
    <source>
        <dbReference type="PIRNR" id="PIRNR036427"/>
    </source>
</evidence>
<dbReference type="PANTHER" id="PTHR43467">
    <property type="entry name" value="COBALT-PRECORRIN-2 C(20)-METHYLTRANSFERASE"/>
    <property type="match status" value="1"/>
</dbReference>
<dbReference type="RefSeq" id="WP_101289998.1">
    <property type="nucleotide sequence ID" value="NZ_FOUQ01000004.1"/>
</dbReference>